<comment type="caution">
    <text evidence="1">The sequence shown here is derived from an EMBL/GenBank/DDBJ whole genome shotgun (WGS) entry which is preliminary data.</text>
</comment>
<reference evidence="1 2" key="1">
    <citation type="journal article" date="2020" name="Front. Microbiol.">
        <title>Single-cell genomics of novel Actinobacteria with the Wood-Ljungdahl pathway discovered in a serpentinizing system.</title>
        <authorList>
            <person name="Merino N."/>
            <person name="Kawai M."/>
            <person name="Boyd E.S."/>
            <person name="Colman D.R."/>
            <person name="McGlynn S.E."/>
            <person name="Nealson K.H."/>
            <person name="Kurokawa K."/>
            <person name="Hongoh Y."/>
        </authorList>
    </citation>
    <scope>NUCLEOTIDE SEQUENCE [LARGE SCALE GENOMIC DNA]</scope>
    <source>
        <strain evidence="1 2">S47</strain>
    </source>
</reference>
<evidence type="ECO:0000313" key="2">
    <source>
        <dbReference type="Proteomes" id="UP000569018"/>
    </source>
</evidence>
<name>A0A6V8Q8J9_9ACTN</name>
<accession>A0A6V8Q8J9</accession>
<feature type="non-terminal residue" evidence="1">
    <location>
        <position position="1"/>
    </location>
</feature>
<dbReference type="AlphaFoldDB" id="A0A6V8Q8J9"/>
<sequence length="36" mass="4254">SLLLILFIALGVFLGKRYDRHEGLQKVRQRIWPDSD</sequence>
<dbReference type="Proteomes" id="UP000569018">
    <property type="component" value="Unassembled WGS sequence"/>
</dbReference>
<organism evidence="1 2">
    <name type="scientific">Candidatus Hakubella thermalkaliphila</name>
    <dbReference type="NCBI Taxonomy" id="2754717"/>
    <lineage>
        <taxon>Bacteria</taxon>
        <taxon>Bacillati</taxon>
        <taxon>Actinomycetota</taxon>
        <taxon>Actinomycetota incertae sedis</taxon>
        <taxon>Candidatus Hakubellales</taxon>
        <taxon>Candidatus Hakubellaceae</taxon>
        <taxon>Candidatus Hakubella</taxon>
    </lineage>
</organism>
<protein>
    <submittedName>
        <fullName evidence="1">Uncharacterized protein</fullName>
    </submittedName>
</protein>
<gene>
    <name evidence="1" type="ORF">HKBW3S47_02447</name>
</gene>
<proteinExistence type="predicted"/>
<evidence type="ECO:0000313" key="1">
    <source>
        <dbReference type="EMBL" id="GFP40750.1"/>
    </source>
</evidence>
<dbReference type="EMBL" id="BLSD01000439">
    <property type="protein sequence ID" value="GFP40750.1"/>
    <property type="molecule type" value="Genomic_DNA"/>
</dbReference>